<organism evidence="1">
    <name type="scientific">Ixodes ricinus</name>
    <name type="common">Common tick</name>
    <name type="synonym">Acarus ricinus</name>
    <dbReference type="NCBI Taxonomy" id="34613"/>
    <lineage>
        <taxon>Eukaryota</taxon>
        <taxon>Metazoa</taxon>
        <taxon>Ecdysozoa</taxon>
        <taxon>Arthropoda</taxon>
        <taxon>Chelicerata</taxon>
        <taxon>Arachnida</taxon>
        <taxon>Acari</taxon>
        <taxon>Parasitiformes</taxon>
        <taxon>Ixodida</taxon>
        <taxon>Ixodoidea</taxon>
        <taxon>Ixodidae</taxon>
        <taxon>Ixodinae</taxon>
        <taxon>Ixodes</taxon>
    </lineage>
</organism>
<sequence>MSFSRTRLMARVYFIFFFVDTAVIKDYRRLVVERTRTQVGHVETALNQVKPKRNVKKGLIGRFYTPIICKNNGNDKTLSLPGVDNRLSGG</sequence>
<dbReference type="EMBL" id="GIFC01004226">
    <property type="protein sequence ID" value="MXU86309.1"/>
    <property type="molecule type" value="Transcribed_RNA"/>
</dbReference>
<dbReference type="AlphaFoldDB" id="A0A6B0U1D2"/>
<proteinExistence type="predicted"/>
<accession>A0A6B0U1D2</accession>
<protein>
    <submittedName>
        <fullName evidence="1">Putative secreted protein</fullName>
    </submittedName>
</protein>
<evidence type="ECO:0000313" key="1">
    <source>
        <dbReference type="EMBL" id="MXU86309.1"/>
    </source>
</evidence>
<name>A0A6B0U1D2_IXORI</name>
<reference evidence="1" key="1">
    <citation type="submission" date="2019-12" db="EMBL/GenBank/DDBJ databases">
        <title>An insight into the sialome of adult female Ixodes ricinus ticks feeding for 6 days.</title>
        <authorList>
            <person name="Perner J."/>
            <person name="Ribeiro J.M.C."/>
        </authorList>
    </citation>
    <scope>NUCLEOTIDE SEQUENCE</scope>
    <source>
        <strain evidence="1">Semi-engorged</strain>
        <tissue evidence="1">Salivary glands</tissue>
    </source>
</reference>